<keyword evidence="7 11" id="KW-0406">Ion transport</keyword>
<dbReference type="CDD" id="cd00037">
    <property type="entry name" value="CLECT"/>
    <property type="match status" value="2"/>
</dbReference>
<proteinExistence type="inferred from homology"/>
<keyword evidence="10 11" id="KW-0407">Ion channel</keyword>
<evidence type="ECO:0000256" key="12">
    <source>
        <dbReference type="SAM" id="Phobius"/>
    </source>
</evidence>
<dbReference type="Pfam" id="PF00059">
    <property type="entry name" value="Lectin_C"/>
    <property type="match status" value="3"/>
</dbReference>
<comment type="caution">
    <text evidence="14">The sequence shown here is derived from an EMBL/GenBank/DDBJ whole genome shotgun (WGS) entry which is preliminary data.</text>
</comment>
<evidence type="ECO:0000256" key="4">
    <source>
        <dbReference type="ARBA" id="ARBA00022692"/>
    </source>
</evidence>
<evidence type="ECO:0000256" key="9">
    <source>
        <dbReference type="ARBA" id="ARBA00023201"/>
    </source>
</evidence>
<evidence type="ECO:0000256" key="8">
    <source>
        <dbReference type="ARBA" id="ARBA00023136"/>
    </source>
</evidence>
<keyword evidence="2 11" id="KW-0813">Transport</keyword>
<comment type="similarity">
    <text evidence="11">Belongs to the amiloride-sensitive sodium channel (TC 1.A.6) family.</text>
</comment>
<evidence type="ECO:0000256" key="11">
    <source>
        <dbReference type="RuleBase" id="RU000679"/>
    </source>
</evidence>
<feature type="domain" description="C-type lectin" evidence="13">
    <location>
        <begin position="115"/>
        <end position="280"/>
    </location>
</feature>
<evidence type="ECO:0000256" key="6">
    <source>
        <dbReference type="ARBA" id="ARBA00023053"/>
    </source>
</evidence>
<keyword evidence="15" id="KW-1185">Reference proteome</keyword>
<accession>A0AAD9JP12</accession>
<keyword evidence="8 12" id="KW-0472">Membrane</keyword>
<evidence type="ECO:0000256" key="3">
    <source>
        <dbReference type="ARBA" id="ARBA00022461"/>
    </source>
</evidence>
<dbReference type="Pfam" id="PF00858">
    <property type="entry name" value="ASC"/>
    <property type="match status" value="1"/>
</dbReference>
<comment type="subcellular location">
    <subcellularLocation>
        <location evidence="1">Membrane</location>
        <topology evidence="1">Multi-pass membrane protein</topology>
    </subcellularLocation>
</comment>
<evidence type="ECO:0000256" key="1">
    <source>
        <dbReference type="ARBA" id="ARBA00004141"/>
    </source>
</evidence>
<gene>
    <name evidence="14" type="ORF">LSH36_217g05001</name>
</gene>
<keyword evidence="3 11" id="KW-0894">Sodium channel</keyword>
<evidence type="ECO:0000259" key="13">
    <source>
        <dbReference type="PROSITE" id="PS50041"/>
    </source>
</evidence>
<dbReference type="InterPro" id="IPR016187">
    <property type="entry name" value="CTDL_fold"/>
</dbReference>
<dbReference type="InterPro" id="IPR001873">
    <property type="entry name" value="ENaC"/>
</dbReference>
<reference evidence="14" key="1">
    <citation type="journal article" date="2023" name="Mol. Biol. Evol.">
        <title>Third-Generation Sequencing Reveals the Adaptive Role of the Epigenome in Three Deep-Sea Polychaetes.</title>
        <authorList>
            <person name="Perez M."/>
            <person name="Aroh O."/>
            <person name="Sun Y."/>
            <person name="Lan Y."/>
            <person name="Juniper S.K."/>
            <person name="Young C.R."/>
            <person name="Angers B."/>
            <person name="Qian P.Y."/>
        </authorList>
    </citation>
    <scope>NUCLEOTIDE SEQUENCE</scope>
    <source>
        <strain evidence="14">P08H-3</strain>
    </source>
</reference>
<protein>
    <recommendedName>
        <fullName evidence="13">C-type lectin domain-containing protein</fullName>
    </recommendedName>
</protein>
<dbReference type="InterPro" id="IPR016186">
    <property type="entry name" value="C-type_lectin-like/link_sf"/>
</dbReference>
<dbReference type="EMBL" id="JAODUP010000217">
    <property type="protein sequence ID" value="KAK2156276.1"/>
    <property type="molecule type" value="Genomic_DNA"/>
</dbReference>
<feature type="domain" description="C-type lectin" evidence="13">
    <location>
        <begin position="295"/>
        <end position="406"/>
    </location>
</feature>
<dbReference type="AlphaFoldDB" id="A0AAD9JP12"/>
<keyword evidence="6" id="KW-0915">Sodium</keyword>
<feature type="transmembrane region" description="Helical" evidence="12">
    <location>
        <begin position="6"/>
        <end position="27"/>
    </location>
</feature>
<keyword evidence="9 11" id="KW-0739">Sodium transport</keyword>
<sequence length="450" mass="51335">NAKRFFWLIAITLMCSGLLYNLVLLTIRRYSYDVLLTVNLQAQSQLVFPAVTICNMNAIKRSMWFKYKQGLLSKESHETELRKQRFIRKQSVHRRRKKRTATERVVKCPVGYYGYAGTCYHITGIMEFADAKQSCLNESTELVTIRTAEQQTFVSNIQDAYDDVWVPVRLGFYWSNGIISEVDDMKYVNWDEGEPSQADTSCPDGWTGVHDTCYYSSTGEISGLLIGERYNWSWMNGDDGYFDNWDNDQPKYEGKHCATMVDGGKWKVEDCDEHYLALCAMTGTMSRCPDGTQEHGELCYELYRNELSRVDAKATCQRTGGELVSINSQLEQDFIAYISRVEIMADIWIGADVWFVWIDDVKSGSVERSYTNWVSGGPDVGEICTKLCQGQWVVTSCSHTINYICEMEGRLPRITGSDYPCLTYGTMAPIKRILTGIKVKSDKETSTAAY</sequence>
<evidence type="ECO:0000313" key="15">
    <source>
        <dbReference type="Proteomes" id="UP001208570"/>
    </source>
</evidence>
<keyword evidence="4 11" id="KW-0812">Transmembrane</keyword>
<organism evidence="14 15">
    <name type="scientific">Paralvinella palmiformis</name>
    <dbReference type="NCBI Taxonomy" id="53620"/>
    <lineage>
        <taxon>Eukaryota</taxon>
        <taxon>Metazoa</taxon>
        <taxon>Spiralia</taxon>
        <taxon>Lophotrochozoa</taxon>
        <taxon>Annelida</taxon>
        <taxon>Polychaeta</taxon>
        <taxon>Sedentaria</taxon>
        <taxon>Canalipalpata</taxon>
        <taxon>Terebellida</taxon>
        <taxon>Terebelliformia</taxon>
        <taxon>Alvinellidae</taxon>
        <taxon>Paralvinella</taxon>
    </lineage>
</organism>
<dbReference type="SMART" id="SM00034">
    <property type="entry name" value="CLECT"/>
    <property type="match status" value="2"/>
</dbReference>
<keyword evidence="5 12" id="KW-1133">Transmembrane helix</keyword>
<dbReference type="Proteomes" id="UP001208570">
    <property type="component" value="Unassembled WGS sequence"/>
</dbReference>
<dbReference type="Gene3D" id="3.10.100.10">
    <property type="entry name" value="Mannose-Binding Protein A, subunit A"/>
    <property type="match status" value="3"/>
</dbReference>
<evidence type="ECO:0000256" key="5">
    <source>
        <dbReference type="ARBA" id="ARBA00022989"/>
    </source>
</evidence>
<dbReference type="PANTHER" id="PTHR22803">
    <property type="entry name" value="MANNOSE, PHOSPHOLIPASE, LECTIN RECEPTOR RELATED"/>
    <property type="match status" value="1"/>
</dbReference>
<feature type="non-terminal residue" evidence="14">
    <location>
        <position position="1"/>
    </location>
</feature>
<dbReference type="InterPro" id="IPR001304">
    <property type="entry name" value="C-type_lectin-like"/>
</dbReference>
<evidence type="ECO:0000256" key="7">
    <source>
        <dbReference type="ARBA" id="ARBA00023065"/>
    </source>
</evidence>
<dbReference type="SUPFAM" id="SSF56436">
    <property type="entry name" value="C-type lectin-like"/>
    <property type="match status" value="3"/>
</dbReference>
<dbReference type="GO" id="GO:0005272">
    <property type="term" value="F:sodium channel activity"/>
    <property type="evidence" value="ECO:0007669"/>
    <property type="project" value="UniProtKB-KW"/>
</dbReference>
<evidence type="ECO:0000256" key="10">
    <source>
        <dbReference type="ARBA" id="ARBA00023303"/>
    </source>
</evidence>
<dbReference type="GO" id="GO:0016020">
    <property type="term" value="C:membrane"/>
    <property type="evidence" value="ECO:0007669"/>
    <property type="project" value="UniProtKB-SubCell"/>
</dbReference>
<dbReference type="InterPro" id="IPR050111">
    <property type="entry name" value="C-type_lectin/snaclec_domain"/>
</dbReference>
<evidence type="ECO:0000313" key="14">
    <source>
        <dbReference type="EMBL" id="KAK2156276.1"/>
    </source>
</evidence>
<name>A0AAD9JP12_9ANNE</name>
<dbReference type="PROSITE" id="PS50041">
    <property type="entry name" value="C_TYPE_LECTIN_2"/>
    <property type="match status" value="2"/>
</dbReference>
<evidence type="ECO:0000256" key="2">
    <source>
        <dbReference type="ARBA" id="ARBA00022448"/>
    </source>
</evidence>